<dbReference type="Proteomes" id="UP000596660">
    <property type="component" value="Unplaced"/>
</dbReference>
<feature type="compositionally biased region" description="Polar residues" evidence="1">
    <location>
        <begin position="127"/>
        <end position="151"/>
    </location>
</feature>
<evidence type="ECO:0000313" key="4">
    <source>
        <dbReference type="Proteomes" id="UP000596660"/>
    </source>
</evidence>
<feature type="region of interest" description="Disordered" evidence="1">
    <location>
        <begin position="65"/>
        <end position="202"/>
    </location>
</feature>
<dbReference type="AlphaFoldDB" id="A0A803MDF6"/>
<accession>A0A803MDF6</accession>
<feature type="compositionally biased region" description="Basic and acidic residues" evidence="1">
    <location>
        <begin position="96"/>
        <end position="105"/>
    </location>
</feature>
<dbReference type="Pfam" id="PF25597">
    <property type="entry name" value="SH3_retrovirus"/>
    <property type="match status" value="1"/>
</dbReference>
<name>A0A803MDF6_CHEQI</name>
<proteinExistence type="predicted"/>
<evidence type="ECO:0000256" key="1">
    <source>
        <dbReference type="SAM" id="MobiDB-lite"/>
    </source>
</evidence>
<organism evidence="3 4">
    <name type="scientific">Chenopodium quinoa</name>
    <name type="common">Quinoa</name>
    <dbReference type="NCBI Taxonomy" id="63459"/>
    <lineage>
        <taxon>Eukaryota</taxon>
        <taxon>Viridiplantae</taxon>
        <taxon>Streptophyta</taxon>
        <taxon>Embryophyta</taxon>
        <taxon>Tracheophyta</taxon>
        <taxon>Spermatophyta</taxon>
        <taxon>Magnoliopsida</taxon>
        <taxon>eudicotyledons</taxon>
        <taxon>Gunneridae</taxon>
        <taxon>Pentapetalae</taxon>
        <taxon>Caryophyllales</taxon>
        <taxon>Chenopodiaceae</taxon>
        <taxon>Chenopodioideae</taxon>
        <taxon>Atripliceae</taxon>
        <taxon>Chenopodium</taxon>
    </lineage>
</organism>
<dbReference type="EnsemblPlants" id="AUR62027499-RA">
    <property type="protein sequence ID" value="AUR62027499-RA:cds"/>
    <property type="gene ID" value="AUR62027499"/>
</dbReference>
<dbReference type="Gramene" id="AUR62027499-RA">
    <property type="protein sequence ID" value="AUR62027499-RA:cds"/>
    <property type="gene ID" value="AUR62027499"/>
</dbReference>
<reference evidence="3" key="2">
    <citation type="submission" date="2021-03" db="UniProtKB">
        <authorList>
            <consortium name="EnsemblPlants"/>
        </authorList>
    </citation>
    <scope>IDENTIFICATION</scope>
</reference>
<dbReference type="InterPro" id="IPR057670">
    <property type="entry name" value="SH3_retrovirus"/>
</dbReference>
<feature type="compositionally biased region" description="Polar residues" evidence="1">
    <location>
        <begin position="106"/>
        <end position="117"/>
    </location>
</feature>
<reference evidence="3" key="1">
    <citation type="journal article" date="2017" name="Nature">
        <title>The genome of Chenopodium quinoa.</title>
        <authorList>
            <person name="Jarvis D.E."/>
            <person name="Ho Y.S."/>
            <person name="Lightfoot D.J."/>
            <person name="Schmoeckel S.M."/>
            <person name="Li B."/>
            <person name="Borm T.J.A."/>
            <person name="Ohyanagi H."/>
            <person name="Mineta K."/>
            <person name="Michell C.T."/>
            <person name="Saber N."/>
            <person name="Kharbatia N.M."/>
            <person name="Rupper R.R."/>
            <person name="Sharp A.R."/>
            <person name="Dally N."/>
            <person name="Boughton B.A."/>
            <person name="Woo Y.H."/>
            <person name="Gao G."/>
            <person name="Schijlen E.G.W.M."/>
            <person name="Guo X."/>
            <person name="Momin A.A."/>
            <person name="Negrao S."/>
            <person name="Al-Babili S."/>
            <person name="Gehring C."/>
            <person name="Roessner U."/>
            <person name="Jung C."/>
            <person name="Murphy K."/>
            <person name="Arold S.T."/>
            <person name="Gojobori T."/>
            <person name="van der Linden C.G."/>
            <person name="van Loo E.N."/>
            <person name="Jellen E.N."/>
            <person name="Maughan P.J."/>
            <person name="Tester M."/>
        </authorList>
    </citation>
    <scope>NUCLEOTIDE SEQUENCE [LARGE SCALE GENOMIC DNA]</scope>
    <source>
        <strain evidence="3">cv. PI 614886</strain>
    </source>
</reference>
<sequence length="255" mass="27692">MQGGKGQEHAGSSTRREKGWRLYDLDTNEFFISRDVQIFEDKFPYLESLPDKRRLLWEKYLSQPPIWEDDGTTAHPQPTPRDCPAGEAPFSKFLSARREDLRPRDLSSSQPSATDQPAGNPAPAGLISSTTGQLQQHSNVAGQPQQYSSLAGQPALGHPQHNPAQQSGTGGGAVLGRSESSHSLSRGLGLAHDASASSDSVVEHEIVDEDIAIMPLNLRGSSSSSSEELGRGHPNLDLNFNLFFSITTQDYQVST</sequence>
<feature type="domain" description="Retroviral polymerase SH3-like" evidence="2">
    <location>
        <begin position="17"/>
        <end position="48"/>
    </location>
</feature>
<keyword evidence="4" id="KW-1185">Reference proteome</keyword>
<protein>
    <recommendedName>
        <fullName evidence="2">Retroviral polymerase SH3-like domain-containing protein</fullName>
    </recommendedName>
</protein>
<evidence type="ECO:0000313" key="3">
    <source>
        <dbReference type="EnsemblPlants" id="AUR62027499-RA:cds"/>
    </source>
</evidence>
<evidence type="ECO:0000259" key="2">
    <source>
        <dbReference type="Pfam" id="PF25597"/>
    </source>
</evidence>